<feature type="transmembrane region" description="Helical" evidence="1">
    <location>
        <begin position="20"/>
        <end position="41"/>
    </location>
</feature>
<protein>
    <submittedName>
        <fullName evidence="2">Uncharacterized protein</fullName>
    </submittedName>
</protein>
<gene>
    <name evidence="2" type="ORF">WG66_18701</name>
</gene>
<evidence type="ECO:0000256" key="1">
    <source>
        <dbReference type="SAM" id="Phobius"/>
    </source>
</evidence>
<accession>A0A0W0EX84</accession>
<keyword evidence="1" id="KW-0812">Transmembrane</keyword>
<organism evidence="2 3">
    <name type="scientific">Moniliophthora roreri</name>
    <name type="common">Frosty pod rot fungus</name>
    <name type="synonym">Monilia roreri</name>
    <dbReference type="NCBI Taxonomy" id="221103"/>
    <lineage>
        <taxon>Eukaryota</taxon>
        <taxon>Fungi</taxon>
        <taxon>Dikarya</taxon>
        <taxon>Basidiomycota</taxon>
        <taxon>Agaricomycotina</taxon>
        <taxon>Agaricomycetes</taxon>
        <taxon>Agaricomycetidae</taxon>
        <taxon>Agaricales</taxon>
        <taxon>Marasmiineae</taxon>
        <taxon>Marasmiaceae</taxon>
        <taxon>Moniliophthora</taxon>
    </lineage>
</organism>
<dbReference type="AlphaFoldDB" id="A0A0W0EX84"/>
<dbReference type="EMBL" id="LATX01002467">
    <property type="protein sequence ID" value="KTB28696.1"/>
    <property type="molecule type" value="Genomic_DNA"/>
</dbReference>
<reference evidence="2 3" key="1">
    <citation type="submission" date="2015-12" db="EMBL/GenBank/DDBJ databases">
        <title>Draft genome sequence of Moniliophthora roreri, the causal agent of frosty pod rot of cacao.</title>
        <authorList>
            <person name="Aime M.C."/>
            <person name="Diaz-Valderrama J.R."/>
            <person name="Kijpornyongpan T."/>
            <person name="Phillips-Mora W."/>
        </authorList>
    </citation>
    <scope>NUCLEOTIDE SEQUENCE [LARGE SCALE GENOMIC DNA]</scope>
    <source>
        <strain evidence="2 3">MCA 2952</strain>
    </source>
</reference>
<dbReference type="Proteomes" id="UP000054988">
    <property type="component" value="Unassembled WGS sequence"/>
</dbReference>
<comment type="caution">
    <text evidence="2">The sequence shown here is derived from an EMBL/GenBank/DDBJ whole genome shotgun (WGS) entry which is preliminary data.</text>
</comment>
<keyword evidence="1" id="KW-0472">Membrane</keyword>
<keyword evidence="1" id="KW-1133">Transmembrane helix</keyword>
<name>A0A0W0EX84_MONRR</name>
<evidence type="ECO:0000313" key="2">
    <source>
        <dbReference type="EMBL" id="KTB28696.1"/>
    </source>
</evidence>
<evidence type="ECO:0000313" key="3">
    <source>
        <dbReference type="Proteomes" id="UP000054988"/>
    </source>
</evidence>
<proteinExistence type="predicted"/>
<sequence length="220" mass="24810">MFLPTTRGSAPDLIETASTAASNGYLVYGLILLTVTFIFAVRKYLRSRFPCLTVADLDEKEKILIEVHGRAPKVDDLPCYAREQEELARRLLELKDRACKIRIKSMKLDVTRAAVWKVYLGVHPQILSDLVTWHDDAEAFKLHVLIIINSFSRSYYRSQLSPTLVQVPFQSKSAMSDINHPVTSAFDAAGSPLSPIAPLFPPNSIISRPRQHSQRAYTLR</sequence>